<reference evidence="4 5" key="1">
    <citation type="submission" date="2020-12" db="EMBL/GenBank/DDBJ databases">
        <title>Metabolic potential, ecology and presence of endohyphal bacteria is reflected in genomic diversity of Mucoromycotina.</title>
        <authorList>
            <person name="Muszewska A."/>
            <person name="Okrasinska A."/>
            <person name="Steczkiewicz K."/>
            <person name="Drgas O."/>
            <person name="Orlowska M."/>
            <person name="Perlinska-Lenart U."/>
            <person name="Aleksandrzak-Piekarczyk T."/>
            <person name="Szatraj K."/>
            <person name="Zielenkiewicz U."/>
            <person name="Pilsyk S."/>
            <person name="Malc E."/>
            <person name="Mieczkowski P."/>
            <person name="Kruszewska J.S."/>
            <person name="Biernat P."/>
            <person name="Pawlowska J."/>
        </authorList>
    </citation>
    <scope>NUCLEOTIDE SEQUENCE [LARGE SCALE GENOMIC DNA]</scope>
    <source>
        <strain evidence="4 5">CBS 142.35</strain>
    </source>
</reference>
<dbReference type="PANTHER" id="PTHR13947">
    <property type="entry name" value="GNAT FAMILY N-ACETYLTRANSFERASE"/>
    <property type="match status" value="1"/>
</dbReference>
<gene>
    <name evidence="4" type="ORF">INT45_014268</name>
</gene>
<dbReference type="AlphaFoldDB" id="A0A8H7VTI3"/>
<dbReference type="Proteomes" id="UP000646827">
    <property type="component" value="Unassembled WGS sequence"/>
</dbReference>
<keyword evidence="2" id="KW-1133">Transmembrane helix</keyword>
<feature type="domain" description="N-acetyltransferase" evidence="3">
    <location>
        <begin position="111"/>
        <end position="305"/>
    </location>
</feature>
<evidence type="ECO:0000259" key="3">
    <source>
        <dbReference type="PROSITE" id="PS51186"/>
    </source>
</evidence>
<keyword evidence="5" id="KW-1185">Reference proteome</keyword>
<dbReference type="GO" id="GO:0008080">
    <property type="term" value="F:N-acetyltransferase activity"/>
    <property type="evidence" value="ECO:0007669"/>
    <property type="project" value="InterPro"/>
</dbReference>
<keyword evidence="1" id="KW-0808">Transferase</keyword>
<name>A0A8H7VTI3_9FUNG</name>
<keyword evidence="2" id="KW-0472">Membrane</keyword>
<dbReference type="SUPFAM" id="SSF55729">
    <property type="entry name" value="Acyl-CoA N-acyltransferases (Nat)"/>
    <property type="match status" value="1"/>
</dbReference>
<organism evidence="4 5">
    <name type="scientific">Circinella minor</name>
    <dbReference type="NCBI Taxonomy" id="1195481"/>
    <lineage>
        <taxon>Eukaryota</taxon>
        <taxon>Fungi</taxon>
        <taxon>Fungi incertae sedis</taxon>
        <taxon>Mucoromycota</taxon>
        <taxon>Mucoromycotina</taxon>
        <taxon>Mucoromycetes</taxon>
        <taxon>Mucorales</taxon>
        <taxon>Lichtheimiaceae</taxon>
        <taxon>Circinella</taxon>
    </lineage>
</organism>
<proteinExistence type="predicted"/>
<dbReference type="OrthoDB" id="2204056at2759"/>
<comment type="caution">
    <text evidence="4">The sequence shown here is derived from an EMBL/GenBank/DDBJ whole genome shotgun (WGS) entry which is preliminary data.</text>
</comment>
<feature type="transmembrane region" description="Helical" evidence="2">
    <location>
        <begin position="86"/>
        <end position="106"/>
    </location>
</feature>
<dbReference type="Pfam" id="PF00583">
    <property type="entry name" value="Acetyltransf_1"/>
    <property type="match status" value="1"/>
</dbReference>
<evidence type="ECO:0000313" key="4">
    <source>
        <dbReference type="EMBL" id="KAG2226524.1"/>
    </source>
</evidence>
<dbReference type="InterPro" id="IPR050769">
    <property type="entry name" value="NAT_camello-type"/>
</dbReference>
<dbReference type="InterPro" id="IPR016181">
    <property type="entry name" value="Acyl_CoA_acyltransferase"/>
</dbReference>
<evidence type="ECO:0000256" key="1">
    <source>
        <dbReference type="ARBA" id="ARBA00022679"/>
    </source>
</evidence>
<dbReference type="PANTHER" id="PTHR13947:SF37">
    <property type="entry name" value="LD18367P"/>
    <property type="match status" value="1"/>
</dbReference>
<evidence type="ECO:0000313" key="5">
    <source>
        <dbReference type="Proteomes" id="UP000646827"/>
    </source>
</evidence>
<sequence length="323" mass="36904">MASKVNKDTNLRNPKLILRTYQPSDHEAVNALFTSTSYALVLEGVRAKLWAPMTWVIWIIGYTGLMIMVPRILLGPGPRPDTWIEYFLSLFISASWAAIGFAILFMKTEHVDMREMVEEARQNDLSDPEVYYLNYEINEEGERVKKPASEQLPAHFWVLLLDGQIVGMAALACYEERMISKRKPTGTPLQECIALFCRQLRLPVPKLCQPKLSYTVFAEATGNKLAVLQRWAIDNEYQSCALSTLLINRVMSYASEHGVEEVLATTTEMNMAAEQVLTKRHGFKQVEKEKSFLGNYHALLSCDVKKWMEEHGEQSKSYIKRVD</sequence>
<protein>
    <recommendedName>
        <fullName evidence="3">N-acetyltransferase domain-containing protein</fullName>
    </recommendedName>
</protein>
<accession>A0A8H7VTI3</accession>
<evidence type="ECO:0000256" key="2">
    <source>
        <dbReference type="SAM" id="Phobius"/>
    </source>
</evidence>
<dbReference type="EMBL" id="JAEPRB010000016">
    <property type="protein sequence ID" value="KAG2226524.1"/>
    <property type="molecule type" value="Genomic_DNA"/>
</dbReference>
<keyword evidence="2" id="KW-0812">Transmembrane</keyword>
<dbReference type="InterPro" id="IPR000182">
    <property type="entry name" value="GNAT_dom"/>
</dbReference>
<dbReference type="Gene3D" id="3.40.630.30">
    <property type="match status" value="1"/>
</dbReference>
<feature type="transmembrane region" description="Helical" evidence="2">
    <location>
        <begin position="55"/>
        <end position="74"/>
    </location>
</feature>
<dbReference type="PROSITE" id="PS51186">
    <property type="entry name" value="GNAT"/>
    <property type="match status" value="1"/>
</dbReference>